<evidence type="ECO:0008006" key="4">
    <source>
        <dbReference type="Google" id="ProtNLM"/>
    </source>
</evidence>
<dbReference type="PANTHER" id="PTHR23542">
    <property type="match status" value="1"/>
</dbReference>
<feature type="transmembrane region" description="Helical" evidence="1">
    <location>
        <begin position="366"/>
        <end position="385"/>
    </location>
</feature>
<dbReference type="RefSeq" id="WP_260192439.1">
    <property type="nucleotide sequence ID" value="NZ_JAFFZE010000014.1"/>
</dbReference>
<dbReference type="InterPro" id="IPR011701">
    <property type="entry name" value="MFS"/>
</dbReference>
<evidence type="ECO:0000313" key="2">
    <source>
        <dbReference type="EMBL" id="MCT2585005.1"/>
    </source>
</evidence>
<organism evidence="2 3">
    <name type="scientific">Actinophytocola gossypii</name>
    <dbReference type="NCBI Taxonomy" id="2812003"/>
    <lineage>
        <taxon>Bacteria</taxon>
        <taxon>Bacillati</taxon>
        <taxon>Actinomycetota</taxon>
        <taxon>Actinomycetes</taxon>
        <taxon>Pseudonocardiales</taxon>
        <taxon>Pseudonocardiaceae</taxon>
    </lineage>
</organism>
<feature type="transmembrane region" description="Helical" evidence="1">
    <location>
        <begin position="337"/>
        <end position="360"/>
    </location>
</feature>
<feature type="transmembrane region" description="Helical" evidence="1">
    <location>
        <begin position="244"/>
        <end position="264"/>
    </location>
</feature>
<feature type="transmembrane region" description="Helical" evidence="1">
    <location>
        <begin position="77"/>
        <end position="98"/>
    </location>
</feature>
<feature type="transmembrane region" description="Helical" evidence="1">
    <location>
        <begin position="48"/>
        <end position="65"/>
    </location>
</feature>
<keyword evidence="1" id="KW-1133">Transmembrane helix</keyword>
<accession>A0ABT2JAY0</accession>
<feature type="transmembrane region" description="Helical" evidence="1">
    <location>
        <begin position="139"/>
        <end position="162"/>
    </location>
</feature>
<reference evidence="2 3" key="1">
    <citation type="submission" date="2021-02" db="EMBL/GenBank/DDBJ databases">
        <title>Actinophytocola xerophila sp. nov., isolated from soil of cotton cropping field.</title>
        <authorList>
            <person name="Huang R."/>
            <person name="Chen X."/>
            <person name="Ge X."/>
            <person name="Liu W."/>
        </authorList>
    </citation>
    <scope>NUCLEOTIDE SEQUENCE [LARGE SCALE GENOMIC DNA]</scope>
    <source>
        <strain evidence="2 3">S1-96</strain>
    </source>
</reference>
<proteinExistence type="predicted"/>
<gene>
    <name evidence="2" type="ORF">JT362_17970</name>
</gene>
<name>A0ABT2JAY0_9PSEU</name>
<keyword evidence="1" id="KW-0812">Transmembrane</keyword>
<keyword evidence="1" id="KW-0472">Membrane</keyword>
<feature type="transmembrane region" description="Helical" evidence="1">
    <location>
        <begin position="104"/>
        <end position="127"/>
    </location>
</feature>
<protein>
    <recommendedName>
        <fullName evidence="4">MFS transporter</fullName>
    </recommendedName>
</protein>
<feature type="transmembrane region" description="Helical" evidence="1">
    <location>
        <begin position="214"/>
        <end position="238"/>
    </location>
</feature>
<dbReference type="Gene3D" id="1.20.1250.20">
    <property type="entry name" value="MFS general substrate transporter like domains"/>
    <property type="match status" value="1"/>
</dbReference>
<evidence type="ECO:0000313" key="3">
    <source>
        <dbReference type="Proteomes" id="UP001156441"/>
    </source>
</evidence>
<feature type="transmembrane region" description="Helical" evidence="1">
    <location>
        <begin position="21"/>
        <end position="42"/>
    </location>
</feature>
<comment type="caution">
    <text evidence="2">The sequence shown here is derived from an EMBL/GenBank/DDBJ whole genome shotgun (WGS) entry which is preliminary data.</text>
</comment>
<sequence>MRRYRELLAIAGVPRLTAAVLLSRVSTSMFNLALLVAVARAYGYGEAGLLMMVFAVANGVVGPVRGRLADRRQPRRLMLVLLGWHVGAYAGLAVGITATVPVGVLYAVAVVLGASVPPAGPVVRSLWPHLVPAGRLPTAYAFDAALNTVTFVSGPLFAGALLLVLPPFWVLAATGVVKLAGDALVAVAPALRARPKPTEQARRGMFGPLANGQIRLMLTMVALDTFGFGCLEVTAVAAARSEGAAGLFTSALAVGGVISGVAYGARGWPGKPRTQLVVLHLGAAVALGAGSLVGPAGFGLVLVGLVFAVVGLCTGPVETLQQLLIGEHSRDDQRIEAFAWVFSTMWVGFGVGTTVAGQLAGPGVSGPALLAAGLAQLGIVVLAAVRFRG</sequence>
<evidence type="ECO:0000256" key="1">
    <source>
        <dbReference type="SAM" id="Phobius"/>
    </source>
</evidence>
<dbReference type="InterPro" id="IPR036259">
    <property type="entry name" value="MFS_trans_sf"/>
</dbReference>
<keyword evidence="3" id="KW-1185">Reference proteome</keyword>
<dbReference type="Proteomes" id="UP001156441">
    <property type="component" value="Unassembled WGS sequence"/>
</dbReference>
<dbReference type="SUPFAM" id="SSF103473">
    <property type="entry name" value="MFS general substrate transporter"/>
    <property type="match status" value="1"/>
</dbReference>
<dbReference type="EMBL" id="JAFFZE010000014">
    <property type="protein sequence ID" value="MCT2585005.1"/>
    <property type="molecule type" value="Genomic_DNA"/>
</dbReference>
<dbReference type="Pfam" id="PF07690">
    <property type="entry name" value="MFS_1"/>
    <property type="match status" value="1"/>
</dbReference>
<dbReference type="PANTHER" id="PTHR23542:SF1">
    <property type="entry name" value="MAJOR FACILITATOR SUPERFAMILY (MFS) PROFILE DOMAIN-CONTAINING PROTEIN"/>
    <property type="match status" value="1"/>
</dbReference>